<sequence>MRFNTVTIKDIAKALGLSTSTVSRALRGGYEISEETKKTVTEYAEKINYRPNPIALSLKERRSYSIGIVVCEIANNFFSQAINGMESVAYTAGYNVTITQSHERFDREVLNVEHLASRSVDGLLISLSSESADVSYLKDLHKKGLPIVLFDRVTSEIDTHKVIADNFKGAYDATDYLIKLGHKRIAHFTSSAHLSVTGERLEGYKAALRDHGIPFNEDFVKFCGHGGINQEEIDDATKELLALNERPDAIFIAQDKLSTGCLHAIKKIAPDYFTGIKIAGFTNSNVVDLFNPPITAVRQPAFEMGQAAMELLIHLIESKMPVTEFETRILQTQLIVNNSKY</sequence>
<proteinExistence type="predicted"/>
<dbReference type="InterPro" id="IPR010982">
    <property type="entry name" value="Lambda_DNA-bd_dom_sf"/>
</dbReference>
<dbReference type="AlphaFoldDB" id="A0A2T0U8J1"/>
<dbReference type="InterPro" id="IPR000843">
    <property type="entry name" value="HTH_LacI"/>
</dbReference>
<protein>
    <submittedName>
        <fullName evidence="5">LacI family transcriptional regulator</fullName>
    </submittedName>
</protein>
<organism evidence="5 6">
    <name type="scientific">Arcticibacter pallidicorallinus</name>
    <dbReference type="NCBI Taxonomy" id="1259464"/>
    <lineage>
        <taxon>Bacteria</taxon>
        <taxon>Pseudomonadati</taxon>
        <taxon>Bacteroidota</taxon>
        <taxon>Sphingobacteriia</taxon>
        <taxon>Sphingobacteriales</taxon>
        <taxon>Sphingobacteriaceae</taxon>
        <taxon>Arcticibacter</taxon>
    </lineage>
</organism>
<reference evidence="5 6" key="1">
    <citation type="submission" date="2018-03" db="EMBL/GenBank/DDBJ databases">
        <title>Genomic Encyclopedia of Type Strains, Phase III (KMG-III): the genomes of soil and plant-associated and newly described type strains.</title>
        <authorList>
            <person name="Whitman W."/>
        </authorList>
    </citation>
    <scope>NUCLEOTIDE SEQUENCE [LARGE SCALE GENOMIC DNA]</scope>
    <source>
        <strain evidence="5 6">CGMCC 1.9313</strain>
    </source>
</reference>
<evidence type="ECO:0000259" key="4">
    <source>
        <dbReference type="PROSITE" id="PS50932"/>
    </source>
</evidence>
<keyword evidence="3" id="KW-0804">Transcription</keyword>
<dbReference type="EMBL" id="PVTH01000002">
    <property type="protein sequence ID" value="PRY54240.1"/>
    <property type="molecule type" value="Genomic_DNA"/>
</dbReference>
<evidence type="ECO:0000256" key="3">
    <source>
        <dbReference type="ARBA" id="ARBA00023163"/>
    </source>
</evidence>
<dbReference type="SUPFAM" id="SSF53822">
    <property type="entry name" value="Periplasmic binding protein-like I"/>
    <property type="match status" value="1"/>
</dbReference>
<dbReference type="Gene3D" id="1.10.260.40">
    <property type="entry name" value="lambda repressor-like DNA-binding domains"/>
    <property type="match status" value="1"/>
</dbReference>
<evidence type="ECO:0000313" key="6">
    <source>
        <dbReference type="Proteomes" id="UP000238034"/>
    </source>
</evidence>
<dbReference type="Pfam" id="PF00356">
    <property type="entry name" value="LacI"/>
    <property type="match status" value="1"/>
</dbReference>
<dbReference type="InterPro" id="IPR028082">
    <property type="entry name" value="Peripla_BP_I"/>
</dbReference>
<keyword evidence="6" id="KW-1185">Reference proteome</keyword>
<evidence type="ECO:0000256" key="2">
    <source>
        <dbReference type="ARBA" id="ARBA00023125"/>
    </source>
</evidence>
<evidence type="ECO:0000256" key="1">
    <source>
        <dbReference type="ARBA" id="ARBA00023015"/>
    </source>
</evidence>
<feature type="domain" description="HTH lacI-type" evidence="4">
    <location>
        <begin position="6"/>
        <end position="60"/>
    </location>
</feature>
<dbReference type="OrthoDB" id="9803256at2"/>
<dbReference type="PANTHER" id="PTHR30146:SF109">
    <property type="entry name" value="HTH-TYPE TRANSCRIPTIONAL REGULATOR GALS"/>
    <property type="match status" value="1"/>
</dbReference>
<gene>
    <name evidence="5" type="ORF">B0I27_1026</name>
</gene>
<dbReference type="Pfam" id="PF00532">
    <property type="entry name" value="Peripla_BP_1"/>
    <property type="match status" value="1"/>
</dbReference>
<dbReference type="CDD" id="cd06267">
    <property type="entry name" value="PBP1_LacI_sugar_binding-like"/>
    <property type="match status" value="1"/>
</dbReference>
<accession>A0A2T0U8J1</accession>
<dbReference type="GO" id="GO:0003700">
    <property type="term" value="F:DNA-binding transcription factor activity"/>
    <property type="evidence" value="ECO:0007669"/>
    <property type="project" value="TreeGrafter"/>
</dbReference>
<dbReference type="SUPFAM" id="SSF47413">
    <property type="entry name" value="lambda repressor-like DNA-binding domains"/>
    <property type="match status" value="1"/>
</dbReference>
<dbReference type="PANTHER" id="PTHR30146">
    <property type="entry name" value="LACI-RELATED TRANSCRIPTIONAL REPRESSOR"/>
    <property type="match status" value="1"/>
</dbReference>
<dbReference type="PROSITE" id="PS50932">
    <property type="entry name" value="HTH_LACI_2"/>
    <property type="match status" value="1"/>
</dbReference>
<name>A0A2T0U8J1_9SPHI</name>
<dbReference type="Gene3D" id="3.40.50.2300">
    <property type="match status" value="2"/>
</dbReference>
<dbReference type="SMART" id="SM00354">
    <property type="entry name" value="HTH_LACI"/>
    <property type="match status" value="1"/>
</dbReference>
<dbReference type="GO" id="GO:0000976">
    <property type="term" value="F:transcription cis-regulatory region binding"/>
    <property type="evidence" value="ECO:0007669"/>
    <property type="project" value="TreeGrafter"/>
</dbReference>
<dbReference type="RefSeq" id="WP_106291281.1">
    <property type="nucleotide sequence ID" value="NZ_PVTH01000002.1"/>
</dbReference>
<keyword evidence="1" id="KW-0805">Transcription regulation</keyword>
<comment type="caution">
    <text evidence="5">The sequence shown here is derived from an EMBL/GenBank/DDBJ whole genome shotgun (WGS) entry which is preliminary data.</text>
</comment>
<dbReference type="InterPro" id="IPR001761">
    <property type="entry name" value="Peripla_BP/Lac1_sug-bd_dom"/>
</dbReference>
<dbReference type="CDD" id="cd01392">
    <property type="entry name" value="HTH_LacI"/>
    <property type="match status" value="1"/>
</dbReference>
<keyword evidence="2" id="KW-0238">DNA-binding</keyword>
<dbReference type="Proteomes" id="UP000238034">
    <property type="component" value="Unassembled WGS sequence"/>
</dbReference>
<evidence type="ECO:0000313" key="5">
    <source>
        <dbReference type="EMBL" id="PRY54240.1"/>
    </source>
</evidence>